<organism evidence="1 2">
    <name type="scientific">Cardiocondyla obscurior</name>
    <dbReference type="NCBI Taxonomy" id="286306"/>
    <lineage>
        <taxon>Eukaryota</taxon>
        <taxon>Metazoa</taxon>
        <taxon>Ecdysozoa</taxon>
        <taxon>Arthropoda</taxon>
        <taxon>Hexapoda</taxon>
        <taxon>Insecta</taxon>
        <taxon>Pterygota</taxon>
        <taxon>Neoptera</taxon>
        <taxon>Endopterygota</taxon>
        <taxon>Hymenoptera</taxon>
        <taxon>Apocrita</taxon>
        <taxon>Aculeata</taxon>
        <taxon>Formicoidea</taxon>
        <taxon>Formicidae</taxon>
        <taxon>Myrmicinae</taxon>
        <taxon>Cardiocondyla</taxon>
    </lineage>
</organism>
<dbReference type="Proteomes" id="UP001430953">
    <property type="component" value="Unassembled WGS sequence"/>
</dbReference>
<dbReference type="AlphaFoldDB" id="A0AAW2EJX5"/>
<comment type="caution">
    <text evidence="1">The sequence shown here is derived from an EMBL/GenBank/DDBJ whole genome shotgun (WGS) entry which is preliminary data.</text>
</comment>
<keyword evidence="2" id="KW-1185">Reference proteome</keyword>
<name>A0AAW2EJX5_9HYME</name>
<evidence type="ECO:0000313" key="1">
    <source>
        <dbReference type="EMBL" id="KAL0104031.1"/>
    </source>
</evidence>
<dbReference type="EMBL" id="JADYXP020000020">
    <property type="protein sequence ID" value="KAL0104031.1"/>
    <property type="molecule type" value="Genomic_DNA"/>
</dbReference>
<accession>A0AAW2EJX5</accession>
<protein>
    <recommendedName>
        <fullName evidence="3">C2H2-type domain-containing protein</fullName>
    </recommendedName>
</protein>
<evidence type="ECO:0008006" key="3">
    <source>
        <dbReference type="Google" id="ProtNLM"/>
    </source>
</evidence>
<reference evidence="1 2" key="1">
    <citation type="submission" date="2023-03" db="EMBL/GenBank/DDBJ databases">
        <title>High recombination rates correlate with genetic variation in Cardiocondyla obscurior ants.</title>
        <authorList>
            <person name="Errbii M."/>
        </authorList>
    </citation>
    <scope>NUCLEOTIDE SEQUENCE [LARGE SCALE GENOMIC DNA]</scope>
    <source>
        <strain evidence="1">Alpha-2009</strain>
        <tissue evidence="1">Whole body</tissue>
    </source>
</reference>
<proteinExistence type="predicted"/>
<sequence>MNSLKCCLCNHRISGWLNGLMWHYEVTHGLTSNREMGNTGFSCVEDGCYRTFKYFYTFRRHIRQYSNEDVHDDNYENLNINLHSSIIRVIARLQSKRSVTGAIVNDILDEWEEIIFNLTKFL</sequence>
<gene>
    <name evidence="1" type="ORF">PUN28_017015</name>
</gene>
<evidence type="ECO:0000313" key="2">
    <source>
        <dbReference type="Proteomes" id="UP001430953"/>
    </source>
</evidence>